<evidence type="ECO:0000256" key="12">
    <source>
        <dbReference type="ARBA" id="ARBA00023303"/>
    </source>
</evidence>
<feature type="region of interest" description="Disordered" evidence="13">
    <location>
        <begin position="204"/>
        <end position="245"/>
    </location>
</feature>
<keyword evidence="6 14" id="KW-1133">Transmembrane helix</keyword>
<dbReference type="AlphaFoldDB" id="A0AAE1QH64"/>
<dbReference type="GO" id="GO:0005886">
    <property type="term" value="C:plasma membrane"/>
    <property type="evidence" value="ECO:0007669"/>
    <property type="project" value="UniProtKB-SubCell"/>
</dbReference>
<keyword evidence="7" id="KW-0406">Ion transport</keyword>
<feature type="compositionally biased region" description="Acidic residues" evidence="13">
    <location>
        <begin position="216"/>
        <end position="226"/>
    </location>
</feature>
<comment type="similarity">
    <text evidence="2">Belongs to the glutamate-gated ion channel (TC 1.A.10.1) family.</text>
</comment>
<evidence type="ECO:0000256" key="8">
    <source>
        <dbReference type="ARBA" id="ARBA00023136"/>
    </source>
</evidence>
<organism evidence="16 17">
    <name type="scientific">Petrolisthes manimaculis</name>
    <dbReference type="NCBI Taxonomy" id="1843537"/>
    <lineage>
        <taxon>Eukaryota</taxon>
        <taxon>Metazoa</taxon>
        <taxon>Ecdysozoa</taxon>
        <taxon>Arthropoda</taxon>
        <taxon>Crustacea</taxon>
        <taxon>Multicrustacea</taxon>
        <taxon>Malacostraca</taxon>
        <taxon>Eumalacostraca</taxon>
        <taxon>Eucarida</taxon>
        <taxon>Decapoda</taxon>
        <taxon>Pleocyemata</taxon>
        <taxon>Anomura</taxon>
        <taxon>Galatheoidea</taxon>
        <taxon>Porcellanidae</taxon>
        <taxon>Petrolisthes</taxon>
    </lineage>
</organism>
<dbReference type="Proteomes" id="UP001292094">
    <property type="component" value="Unassembled WGS sequence"/>
</dbReference>
<dbReference type="InterPro" id="IPR052192">
    <property type="entry name" value="Insect_Ionotropic_Sensory_Rcpt"/>
</dbReference>
<feature type="transmembrane region" description="Helical" evidence="14">
    <location>
        <begin position="361"/>
        <end position="379"/>
    </location>
</feature>
<gene>
    <name evidence="16" type="ORF">Pmani_003249</name>
</gene>
<evidence type="ECO:0000256" key="6">
    <source>
        <dbReference type="ARBA" id="ARBA00022989"/>
    </source>
</evidence>
<keyword evidence="9" id="KW-0675">Receptor</keyword>
<accession>A0AAE1QH64</accession>
<evidence type="ECO:0000256" key="14">
    <source>
        <dbReference type="SAM" id="Phobius"/>
    </source>
</evidence>
<keyword evidence="10" id="KW-0325">Glycoprotein</keyword>
<evidence type="ECO:0000256" key="5">
    <source>
        <dbReference type="ARBA" id="ARBA00022692"/>
    </source>
</evidence>
<evidence type="ECO:0000256" key="4">
    <source>
        <dbReference type="ARBA" id="ARBA00022475"/>
    </source>
</evidence>
<name>A0AAE1QH64_9EUCA</name>
<evidence type="ECO:0000313" key="16">
    <source>
        <dbReference type="EMBL" id="KAK4326215.1"/>
    </source>
</evidence>
<dbReference type="InterPro" id="IPR001320">
    <property type="entry name" value="Iontro_rcpt_C"/>
</dbReference>
<evidence type="ECO:0000256" key="2">
    <source>
        <dbReference type="ARBA" id="ARBA00008685"/>
    </source>
</evidence>
<dbReference type="PANTHER" id="PTHR42643:SF24">
    <property type="entry name" value="IONOTROPIC RECEPTOR 60A"/>
    <property type="match status" value="1"/>
</dbReference>
<dbReference type="EMBL" id="JAWZYT010000233">
    <property type="protein sequence ID" value="KAK4326215.1"/>
    <property type="molecule type" value="Genomic_DNA"/>
</dbReference>
<keyword evidence="8 14" id="KW-0472">Membrane</keyword>
<feature type="domain" description="Ionotropic glutamate receptor C-terminal" evidence="15">
    <location>
        <begin position="249"/>
        <end position="586"/>
    </location>
</feature>
<dbReference type="GO" id="GO:0050906">
    <property type="term" value="P:detection of stimulus involved in sensory perception"/>
    <property type="evidence" value="ECO:0007669"/>
    <property type="project" value="UniProtKB-ARBA"/>
</dbReference>
<evidence type="ECO:0000256" key="13">
    <source>
        <dbReference type="SAM" id="MobiDB-lite"/>
    </source>
</evidence>
<reference evidence="16" key="1">
    <citation type="submission" date="2023-11" db="EMBL/GenBank/DDBJ databases">
        <title>Genome assemblies of two species of porcelain crab, Petrolisthes cinctipes and Petrolisthes manimaculis (Anomura: Porcellanidae).</title>
        <authorList>
            <person name="Angst P."/>
        </authorList>
    </citation>
    <scope>NUCLEOTIDE SEQUENCE</scope>
    <source>
        <strain evidence="16">PB745_02</strain>
        <tissue evidence="16">Gill</tissue>
    </source>
</reference>
<dbReference type="SUPFAM" id="SSF53850">
    <property type="entry name" value="Periplasmic binding protein-like II"/>
    <property type="match status" value="1"/>
</dbReference>
<keyword evidence="12" id="KW-0407">Ion channel</keyword>
<feature type="transmembrane region" description="Helical" evidence="14">
    <location>
        <begin position="421"/>
        <end position="445"/>
    </location>
</feature>
<dbReference type="SMART" id="SM00079">
    <property type="entry name" value="PBPe"/>
    <property type="match status" value="1"/>
</dbReference>
<sequence length="666" mass="75917">MLLNKRTDGDLIYERLAWELVRKLVFVEPCDTNQPHEPSFPCLAPQPRPSSHASSWLRSCRRRSYADIHLTEAGQMKVAEKVSVKRYRETRGEVRQVVVGPDLLPSDQVEAILATWILASYSKATQRVAVQEVFTFNDSPDTLVVPLGEWRRPINTAHHSSSSTSTSTSSLTLHYQPGVGPKDFQRHVLTFAYFPYPPYIMESEICPSPTPTPTPQEDEDGDDGDDDTTRQQQQQHHNTRCLPHRHSRQLGESVLDGYLVEVFNTLAHRLNFRYRFVLPSTKENYTFGMGRPDNYSGLVGMVYRREADVILASLTISEERLEVLDFSVPMDHFVRNLYIRTDAVHSKVGWGTYVLSFNGDVWVMTVVLVVVTSFTLWVISRFEITMGPLEILSLKDIFFMFYSCLVQQGVPTTPDSLRGRAVFWMFWVSSVILYANYTALLTSYLTVSTQSPPFTTFTEAVASYPQWQIGIMTGTTTRQTIKDAQGKPYQLVSSRLDADRSLIVENEAQGVAKLLKENYAFLTETPVMKYNYDNCSINVIHVNLFPSFGRLGYAKNLPYAGVLDKELSRLSDGGLLDRMKRHWWGRKTPCQDESFTDLDFTHTATAFIILLGGSILALFFLILERVQWRKAVRKEKVITKASMEKKTLPPIPRYPKQQRRGNVSPL</sequence>
<comment type="caution">
    <text evidence="16">The sequence shown here is derived from an EMBL/GenBank/DDBJ whole genome shotgun (WGS) entry which is preliminary data.</text>
</comment>
<dbReference type="Pfam" id="PF10613">
    <property type="entry name" value="Lig_chan-Glu_bd"/>
    <property type="match status" value="1"/>
</dbReference>
<dbReference type="Pfam" id="PF00060">
    <property type="entry name" value="Lig_chan"/>
    <property type="match status" value="1"/>
</dbReference>
<keyword evidence="17" id="KW-1185">Reference proteome</keyword>
<keyword evidence="11" id="KW-1071">Ligand-gated ion channel</keyword>
<dbReference type="InterPro" id="IPR019594">
    <property type="entry name" value="Glu/Gly-bd"/>
</dbReference>
<comment type="subcellular location">
    <subcellularLocation>
        <location evidence="1">Cell membrane</location>
        <topology evidence="1">Multi-pass membrane protein</topology>
    </subcellularLocation>
</comment>
<evidence type="ECO:0000259" key="15">
    <source>
        <dbReference type="SMART" id="SM00079"/>
    </source>
</evidence>
<dbReference type="Gene3D" id="1.10.287.70">
    <property type="match status" value="1"/>
</dbReference>
<keyword evidence="4" id="KW-1003">Cell membrane</keyword>
<evidence type="ECO:0000256" key="7">
    <source>
        <dbReference type="ARBA" id="ARBA00023065"/>
    </source>
</evidence>
<evidence type="ECO:0000313" key="17">
    <source>
        <dbReference type="Proteomes" id="UP001292094"/>
    </source>
</evidence>
<dbReference type="PANTHER" id="PTHR42643">
    <property type="entry name" value="IONOTROPIC RECEPTOR 20A-RELATED"/>
    <property type="match status" value="1"/>
</dbReference>
<evidence type="ECO:0000256" key="11">
    <source>
        <dbReference type="ARBA" id="ARBA00023286"/>
    </source>
</evidence>
<evidence type="ECO:0000256" key="3">
    <source>
        <dbReference type="ARBA" id="ARBA00022448"/>
    </source>
</evidence>
<dbReference type="GO" id="GO:0015276">
    <property type="term" value="F:ligand-gated monoatomic ion channel activity"/>
    <property type="evidence" value="ECO:0007669"/>
    <property type="project" value="InterPro"/>
</dbReference>
<protein>
    <recommendedName>
        <fullName evidence="15">Ionotropic glutamate receptor C-terminal domain-containing protein</fullName>
    </recommendedName>
</protein>
<proteinExistence type="inferred from homology"/>
<keyword evidence="3" id="KW-0813">Transport</keyword>
<evidence type="ECO:0000256" key="10">
    <source>
        <dbReference type="ARBA" id="ARBA00023180"/>
    </source>
</evidence>
<evidence type="ECO:0000256" key="9">
    <source>
        <dbReference type="ARBA" id="ARBA00023170"/>
    </source>
</evidence>
<feature type="transmembrane region" description="Helical" evidence="14">
    <location>
        <begin position="604"/>
        <end position="623"/>
    </location>
</feature>
<dbReference type="Gene3D" id="3.40.190.10">
    <property type="entry name" value="Periplasmic binding protein-like II"/>
    <property type="match status" value="1"/>
</dbReference>
<evidence type="ECO:0000256" key="1">
    <source>
        <dbReference type="ARBA" id="ARBA00004651"/>
    </source>
</evidence>
<keyword evidence="5 14" id="KW-0812">Transmembrane</keyword>